<dbReference type="Proteomes" id="UP000539052">
    <property type="component" value="Unassembled WGS sequence"/>
</dbReference>
<protein>
    <submittedName>
        <fullName evidence="1">Uncharacterized protein</fullName>
    </submittedName>
</protein>
<dbReference type="EMBL" id="JAAOXG010000001">
    <property type="protein sequence ID" value="NNJ28502.1"/>
    <property type="molecule type" value="Genomic_DNA"/>
</dbReference>
<organism evidence="1 2">
    <name type="scientific">Lacrimispora defluvii</name>
    <dbReference type="NCBI Taxonomy" id="2719233"/>
    <lineage>
        <taxon>Bacteria</taxon>
        <taxon>Bacillati</taxon>
        <taxon>Bacillota</taxon>
        <taxon>Clostridia</taxon>
        <taxon>Lachnospirales</taxon>
        <taxon>Lachnospiraceae</taxon>
        <taxon>Lacrimispora</taxon>
    </lineage>
</organism>
<name>A0ABX1VNN2_9FIRM</name>
<dbReference type="RefSeq" id="WP_170819850.1">
    <property type="nucleotide sequence ID" value="NZ_JAAOXG010000001.1"/>
</dbReference>
<keyword evidence="2" id="KW-1185">Reference proteome</keyword>
<sequence>MVDRREDIIVFCQEFLEKELIKTKIEVLENCESNIEQIFESLKDSFNRVFTKAKNKKVKFIVVNFLYSSLMTDSREFLIAVYNELFYLDLGVVSEKVKFHFMDFYFNRDLENLTNLTEKKFLRLTEYEKAAIKIECGLQYLKIMSSCLQKLLLRVTQLETFRQMEKEEDFIIILGEYMGQREVIYGK</sequence>
<evidence type="ECO:0000313" key="2">
    <source>
        <dbReference type="Proteomes" id="UP000539052"/>
    </source>
</evidence>
<accession>A0ABX1VNN2</accession>
<evidence type="ECO:0000313" key="1">
    <source>
        <dbReference type="EMBL" id="NNJ28502.1"/>
    </source>
</evidence>
<proteinExistence type="predicted"/>
<gene>
    <name evidence="1" type="ORF">G9470_01630</name>
</gene>
<reference evidence="1 2" key="1">
    <citation type="submission" date="2020-03" db="EMBL/GenBank/DDBJ databases">
        <title>Genome Sequence of industrial isolate, B5A.</title>
        <authorList>
            <person name="Sharma S."/>
            <person name="Patil P.B."/>
            <person name="Korpole S."/>
        </authorList>
    </citation>
    <scope>NUCLEOTIDE SEQUENCE [LARGE SCALE GENOMIC DNA]</scope>
    <source>
        <strain evidence="1 2">PI-S10-B5A</strain>
    </source>
</reference>
<comment type="caution">
    <text evidence="1">The sequence shown here is derived from an EMBL/GenBank/DDBJ whole genome shotgun (WGS) entry which is preliminary data.</text>
</comment>